<evidence type="ECO:0000313" key="8">
    <source>
        <dbReference type="Proteomes" id="UP000237947"/>
    </source>
</evidence>
<dbReference type="Gene3D" id="3.40.109.10">
    <property type="entry name" value="NADH Oxidase"/>
    <property type="match status" value="2"/>
</dbReference>
<dbReference type="InterPro" id="IPR000415">
    <property type="entry name" value="Nitroreductase-like"/>
</dbReference>
<reference evidence="8" key="1">
    <citation type="submission" date="2018-02" db="EMBL/GenBank/DDBJ databases">
        <authorList>
            <person name="Holder M.E."/>
            <person name="Ajami N.J."/>
            <person name="Petrosino J.F."/>
        </authorList>
    </citation>
    <scope>NUCLEOTIDE SEQUENCE [LARGE SCALE GENOMIC DNA]</scope>
    <source>
        <strain evidence="8">CCUG 47711</strain>
    </source>
</reference>
<keyword evidence="4" id="KW-0288">FMN</keyword>
<dbReference type="OrthoDB" id="9814075at2"/>
<comment type="similarity">
    <text evidence="2">Belongs to the nitroreductase family.</text>
</comment>
<comment type="cofactor">
    <cofactor evidence="1">
        <name>FMN</name>
        <dbReference type="ChEBI" id="CHEBI:58210"/>
    </cofactor>
</comment>
<keyword evidence="3" id="KW-0285">Flavoprotein</keyword>
<keyword evidence="5" id="KW-0560">Oxidoreductase</keyword>
<dbReference type="PANTHER" id="PTHR43673">
    <property type="entry name" value="NAD(P)H NITROREDUCTASE YDGI-RELATED"/>
    <property type="match status" value="1"/>
</dbReference>
<dbReference type="RefSeq" id="WP_106012090.1">
    <property type="nucleotide sequence ID" value="NZ_CP027226.1"/>
</dbReference>
<evidence type="ECO:0000256" key="2">
    <source>
        <dbReference type="ARBA" id="ARBA00007118"/>
    </source>
</evidence>
<dbReference type="Proteomes" id="UP000237947">
    <property type="component" value="Chromosome"/>
</dbReference>
<sequence>MELFDALRARTSVRSYLSKVPDNDIQVDLLNYLNNVPVLLPEADISIELLAYEDLFDYFPVEANQMVKAPLYLAFRGSLDLYQMMNVGYYAQHAAIWLTGRGLGSVWQSGFKIRKLQEDEIMEEINSANWDILDNVNEEEKTIIPAVLALGYPKKKAKKPARKKKLKQILLTDVKELNNNVLSLLEAARLAPSEYNAQPWYYAVEDNKLIHVFIKEPQMFNFPQRQNMRQLAMGCALGNMEIMAALRGIRLEYGFVDDLTDYGQSSKNLYYLGTILMEKVYKQMMFGIDY</sequence>
<dbReference type="SUPFAM" id="SSF55469">
    <property type="entry name" value="FMN-dependent nitroreductase-like"/>
    <property type="match status" value="1"/>
</dbReference>
<gene>
    <name evidence="7" type="ORF">C5Q98_02140</name>
</gene>
<evidence type="ECO:0000256" key="5">
    <source>
        <dbReference type="ARBA" id="ARBA00023002"/>
    </source>
</evidence>
<dbReference type="PANTHER" id="PTHR43673:SF2">
    <property type="entry name" value="NITROREDUCTASE"/>
    <property type="match status" value="1"/>
</dbReference>
<keyword evidence="8" id="KW-1185">Reference proteome</keyword>
<protein>
    <recommendedName>
        <fullName evidence="6">Putative nitroreductase TM1586 domain-containing protein</fullName>
    </recommendedName>
</protein>
<evidence type="ECO:0000313" key="7">
    <source>
        <dbReference type="EMBL" id="AVM42104.1"/>
    </source>
</evidence>
<feature type="domain" description="Putative nitroreductase TM1586" evidence="6">
    <location>
        <begin position="2"/>
        <end position="244"/>
    </location>
</feature>
<organism evidence="7 8">
    <name type="scientific">Fastidiosipila sanguinis</name>
    <dbReference type="NCBI Taxonomy" id="236753"/>
    <lineage>
        <taxon>Bacteria</taxon>
        <taxon>Bacillati</taxon>
        <taxon>Bacillota</taxon>
        <taxon>Clostridia</taxon>
        <taxon>Eubacteriales</taxon>
        <taxon>Oscillospiraceae</taxon>
        <taxon>Fastidiosipila</taxon>
    </lineage>
</organism>
<dbReference type="GO" id="GO:0016491">
    <property type="term" value="F:oxidoreductase activity"/>
    <property type="evidence" value="ECO:0007669"/>
    <property type="project" value="UniProtKB-KW"/>
</dbReference>
<dbReference type="KEGG" id="fsa:C5Q98_02140"/>
<dbReference type="AlphaFoldDB" id="A0A2S0KM65"/>
<dbReference type="EMBL" id="CP027226">
    <property type="protein sequence ID" value="AVM42104.1"/>
    <property type="molecule type" value="Genomic_DNA"/>
</dbReference>
<dbReference type="InterPro" id="IPR029478">
    <property type="entry name" value="TM1586_NiRdase"/>
</dbReference>
<name>A0A2S0KM65_9FIRM</name>
<dbReference type="Pfam" id="PF14512">
    <property type="entry name" value="TM1586_NiRdase"/>
    <property type="match status" value="1"/>
</dbReference>
<proteinExistence type="inferred from homology"/>
<evidence type="ECO:0000256" key="1">
    <source>
        <dbReference type="ARBA" id="ARBA00001917"/>
    </source>
</evidence>
<evidence type="ECO:0000256" key="3">
    <source>
        <dbReference type="ARBA" id="ARBA00022630"/>
    </source>
</evidence>
<accession>A0A2S0KM65</accession>
<evidence type="ECO:0000259" key="6">
    <source>
        <dbReference type="Pfam" id="PF14512"/>
    </source>
</evidence>
<evidence type="ECO:0000256" key="4">
    <source>
        <dbReference type="ARBA" id="ARBA00022643"/>
    </source>
</evidence>